<sequence length="316" mass="34095">MDQERLQAHRWVNGLQSALLVATLAALLGLLAWIIGGGLLAVLALAMVTGLFLANPAASPRLVTLLYPGRLLHPSEAPQQYALVRELARRAGLPEVPQLYYIPSSVMNAFATGDRDDALVAVSDGLLRRLDLREQAGVLAHEISHVANGDLAVMAFADLVSRVAGVFGLLGQILFLLSLPAALLTGADMPWLALLILLAAPTVSALVQLALSRNREYEADLAAAELTGDPAGLASALDKLERYQGRYWEQIFMPGRGVPEPSLLRTHPDTADRVRRLMTLVPRSPQPALDQAGPAARRPPPAEPLPPRWRPPGLWY</sequence>
<keyword evidence="10 13" id="KW-0472">Membrane</keyword>
<keyword evidence="16" id="KW-1185">Reference proteome</keyword>
<gene>
    <name evidence="15" type="ORF">CKO31_09320</name>
</gene>
<keyword evidence="3 11" id="KW-0645">Protease</keyword>
<feature type="transmembrane region" description="Helical" evidence="13">
    <location>
        <begin position="191"/>
        <end position="211"/>
    </location>
</feature>
<dbReference type="Pfam" id="PF01435">
    <property type="entry name" value="Peptidase_M48"/>
    <property type="match status" value="1"/>
</dbReference>
<keyword evidence="5" id="KW-0479">Metal-binding</keyword>
<evidence type="ECO:0000313" key="15">
    <source>
        <dbReference type="EMBL" id="MBK1630937.1"/>
    </source>
</evidence>
<feature type="domain" description="Peptidase M48" evidence="14">
    <location>
        <begin position="78"/>
        <end position="278"/>
    </location>
</feature>
<evidence type="ECO:0000256" key="4">
    <source>
        <dbReference type="ARBA" id="ARBA00022692"/>
    </source>
</evidence>
<evidence type="ECO:0000256" key="6">
    <source>
        <dbReference type="ARBA" id="ARBA00022801"/>
    </source>
</evidence>
<reference evidence="15 16" key="1">
    <citation type="journal article" date="2020" name="Microorganisms">
        <title>Osmotic Adaptation and Compatible Solute Biosynthesis of Phototrophic Bacteria as Revealed from Genome Analyses.</title>
        <authorList>
            <person name="Imhoff J.F."/>
            <person name="Rahn T."/>
            <person name="Kunzel S."/>
            <person name="Keller A."/>
            <person name="Neulinger S.C."/>
        </authorList>
    </citation>
    <scope>NUCLEOTIDE SEQUENCE [LARGE SCALE GENOMIC DNA]</scope>
    <source>
        <strain evidence="15 16">DSM 6210</strain>
    </source>
</reference>
<evidence type="ECO:0000256" key="2">
    <source>
        <dbReference type="ARBA" id="ARBA00022475"/>
    </source>
</evidence>
<name>A0ABS1CG86_9GAMM</name>
<evidence type="ECO:0000256" key="10">
    <source>
        <dbReference type="ARBA" id="ARBA00023136"/>
    </source>
</evidence>
<dbReference type="RefSeq" id="WP_200236335.1">
    <property type="nucleotide sequence ID" value="NZ_NRRV01000019.1"/>
</dbReference>
<dbReference type="PANTHER" id="PTHR43221">
    <property type="entry name" value="PROTEASE HTPX"/>
    <property type="match status" value="1"/>
</dbReference>
<evidence type="ECO:0000256" key="12">
    <source>
        <dbReference type="SAM" id="MobiDB-lite"/>
    </source>
</evidence>
<proteinExistence type="inferred from homology"/>
<keyword evidence="8 13" id="KW-1133">Transmembrane helix</keyword>
<comment type="cofactor">
    <cofactor evidence="11">
        <name>Zn(2+)</name>
        <dbReference type="ChEBI" id="CHEBI:29105"/>
    </cofactor>
    <text evidence="11">Binds 1 zinc ion per subunit.</text>
</comment>
<dbReference type="Proteomes" id="UP000748752">
    <property type="component" value="Unassembled WGS sequence"/>
</dbReference>
<dbReference type="EMBL" id="NRRV01000019">
    <property type="protein sequence ID" value="MBK1630937.1"/>
    <property type="molecule type" value="Genomic_DNA"/>
</dbReference>
<comment type="caution">
    <text evidence="15">The sequence shown here is derived from an EMBL/GenBank/DDBJ whole genome shotgun (WGS) entry which is preliminary data.</text>
</comment>
<evidence type="ECO:0000256" key="7">
    <source>
        <dbReference type="ARBA" id="ARBA00022833"/>
    </source>
</evidence>
<dbReference type="InterPro" id="IPR001915">
    <property type="entry name" value="Peptidase_M48"/>
</dbReference>
<dbReference type="InterPro" id="IPR050083">
    <property type="entry name" value="HtpX_protease"/>
</dbReference>
<dbReference type="PANTHER" id="PTHR43221:SF1">
    <property type="entry name" value="PROTEASE HTPX"/>
    <property type="match status" value="1"/>
</dbReference>
<evidence type="ECO:0000256" key="3">
    <source>
        <dbReference type="ARBA" id="ARBA00022670"/>
    </source>
</evidence>
<evidence type="ECO:0000256" key="8">
    <source>
        <dbReference type="ARBA" id="ARBA00022989"/>
    </source>
</evidence>
<keyword evidence="4 13" id="KW-0812">Transmembrane</keyword>
<keyword evidence="9 11" id="KW-0482">Metalloprotease</keyword>
<comment type="subcellular location">
    <subcellularLocation>
        <location evidence="1">Cell membrane</location>
        <topology evidence="1">Multi-pass membrane protein</topology>
    </subcellularLocation>
</comment>
<keyword evidence="2" id="KW-1003">Cell membrane</keyword>
<feature type="compositionally biased region" description="Pro residues" evidence="12">
    <location>
        <begin position="297"/>
        <end position="310"/>
    </location>
</feature>
<dbReference type="Gene3D" id="3.30.2010.10">
    <property type="entry name" value="Metalloproteases ('zincins'), catalytic domain"/>
    <property type="match status" value="1"/>
</dbReference>
<dbReference type="CDD" id="cd07339">
    <property type="entry name" value="M48B_HtpX_like"/>
    <property type="match status" value="1"/>
</dbReference>
<feature type="region of interest" description="Disordered" evidence="12">
    <location>
        <begin position="282"/>
        <end position="316"/>
    </location>
</feature>
<feature type="transmembrane region" description="Helical" evidence="13">
    <location>
        <begin position="20"/>
        <end position="53"/>
    </location>
</feature>
<organism evidence="15 16">
    <name type="scientific">Thiohalocapsa halophila</name>
    <dbReference type="NCBI Taxonomy" id="69359"/>
    <lineage>
        <taxon>Bacteria</taxon>
        <taxon>Pseudomonadati</taxon>
        <taxon>Pseudomonadota</taxon>
        <taxon>Gammaproteobacteria</taxon>
        <taxon>Chromatiales</taxon>
        <taxon>Chromatiaceae</taxon>
        <taxon>Thiohalocapsa</taxon>
    </lineage>
</organism>
<evidence type="ECO:0000256" key="1">
    <source>
        <dbReference type="ARBA" id="ARBA00004651"/>
    </source>
</evidence>
<evidence type="ECO:0000259" key="14">
    <source>
        <dbReference type="Pfam" id="PF01435"/>
    </source>
</evidence>
<evidence type="ECO:0000256" key="13">
    <source>
        <dbReference type="SAM" id="Phobius"/>
    </source>
</evidence>
<evidence type="ECO:0000313" key="16">
    <source>
        <dbReference type="Proteomes" id="UP000748752"/>
    </source>
</evidence>
<accession>A0ABS1CG86</accession>
<keyword evidence="6 11" id="KW-0378">Hydrolase</keyword>
<evidence type="ECO:0000256" key="9">
    <source>
        <dbReference type="ARBA" id="ARBA00023049"/>
    </source>
</evidence>
<comment type="similarity">
    <text evidence="11">Belongs to the peptidase M48 family.</text>
</comment>
<evidence type="ECO:0000256" key="5">
    <source>
        <dbReference type="ARBA" id="ARBA00022723"/>
    </source>
</evidence>
<protein>
    <recommendedName>
        <fullName evidence="14">Peptidase M48 domain-containing protein</fullName>
    </recommendedName>
</protein>
<keyword evidence="7 11" id="KW-0862">Zinc</keyword>
<evidence type="ECO:0000256" key="11">
    <source>
        <dbReference type="RuleBase" id="RU003983"/>
    </source>
</evidence>
<feature type="transmembrane region" description="Helical" evidence="13">
    <location>
        <begin position="163"/>
        <end position="185"/>
    </location>
</feature>